<dbReference type="HOGENOM" id="CLU_051752_1_1_1"/>
<dbReference type="PANTHER" id="PTHR31415">
    <property type="entry name" value="OS05G0367900 PROTEIN"/>
    <property type="match status" value="1"/>
</dbReference>
<evidence type="ECO:0000256" key="2">
    <source>
        <dbReference type="ARBA" id="ARBA00023136"/>
    </source>
</evidence>
<dbReference type="OrthoDB" id="1081054at2759"/>
<keyword evidence="3" id="KW-1133">Transmembrane helix</keyword>
<dbReference type="PANTHER" id="PTHR31415:SF136">
    <property type="entry name" value="LATE EMBRYOGENESIS ABUNDANT PROTEIN LEA-2 SUBGROUP DOMAIN-CONTAINING PROTEIN"/>
    <property type="match status" value="1"/>
</dbReference>
<feature type="transmembrane region" description="Helical" evidence="3">
    <location>
        <begin position="26"/>
        <end position="47"/>
    </location>
</feature>
<dbReference type="Proteomes" id="UP000032141">
    <property type="component" value="Chromosome C3"/>
</dbReference>
<dbReference type="eggNOG" id="ENOG502QSD7">
    <property type="taxonomic scope" value="Eukaryota"/>
</dbReference>
<dbReference type="RefSeq" id="XP_013627972.1">
    <property type="nucleotide sequence ID" value="XM_013772518.1"/>
</dbReference>
<dbReference type="OMA" id="DISECDC"/>
<reference evidence="4 5" key="1">
    <citation type="journal article" date="2014" name="Genome Biol.">
        <title>Transcriptome and methylome profiling reveals relics of genome dominance in the mesopolyploid Brassica oleracea.</title>
        <authorList>
            <person name="Parkin I.A."/>
            <person name="Koh C."/>
            <person name="Tang H."/>
            <person name="Robinson S.J."/>
            <person name="Kagale S."/>
            <person name="Clarke W.E."/>
            <person name="Town C.D."/>
            <person name="Nixon J."/>
            <person name="Krishnakumar V."/>
            <person name="Bidwell S.L."/>
            <person name="Denoeud F."/>
            <person name="Belcram H."/>
            <person name="Links M.G."/>
            <person name="Just J."/>
            <person name="Clarke C."/>
            <person name="Bender T."/>
            <person name="Huebert T."/>
            <person name="Mason A.S."/>
            <person name="Pires J.C."/>
            <person name="Barker G."/>
            <person name="Moore J."/>
            <person name="Walley P.G."/>
            <person name="Manoli S."/>
            <person name="Batley J."/>
            <person name="Edwards D."/>
            <person name="Nelson M.N."/>
            <person name="Wang X."/>
            <person name="Paterson A.H."/>
            <person name="King G."/>
            <person name="Bancroft I."/>
            <person name="Chalhoub B."/>
            <person name="Sharpe A.G."/>
        </authorList>
    </citation>
    <scope>NUCLEOTIDE SEQUENCE</scope>
    <source>
        <strain evidence="4 5">cv. TO1000</strain>
    </source>
</reference>
<dbReference type="GeneID" id="106334198"/>
<evidence type="ECO:0000313" key="4">
    <source>
        <dbReference type="EnsemblPlants" id="Bo3g003850.1"/>
    </source>
</evidence>
<dbReference type="KEGG" id="boe:106334198"/>
<keyword evidence="5" id="KW-1185">Reference proteome</keyword>
<comment type="subcellular location">
    <subcellularLocation>
        <location evidence="1">Membrane</location>
    </subcellularLocation>
</comment>
<accession>A0A0D3B000</accession>
<dbReference type="GO" id="GO:0009506">
    <property type="term" value="C:plasmodesma"/>
    <property type="evidence" value="ECO:0007669"/>
    <property type="project" value="TreeGrafter"/>
</dbReference>
<protein>
    <recommendedName>
        <fullName evidence="6">Late embryogenesis abundant protein LEA-2 subgroup domain-containing protein</fullName>
    </recommendedName>
</protein>
<dbReference type="STRING" id="109376.A0A0D3B000"/>
<name>A0A0D3B000_BRAOL</name>
<keyword evidence="2 3" id="KW-0472">Membrane</keyword>
<dbReference type="EnsemblPlants" id="Bo3g003850.1">
    <property type="protein sequence ID" value="Bo3g003850.1"/>
    <property type="gene ID" value="Bo3g003850"/>
</dbReference>
<evidence type="ECO:0008006" key="6">
    <source>
        <dbReference type="Google" id="ProtNLM"/>
    </source>
</evidence>
<proteinExistence type="predicted"/>
<dbReference type="GO" id="GO:0005886">
    <property type="term" value="C:plasma membrane"/>
    <property type="evidence" value="ECO:0007669"/>
    <property type="project" value="TreeGrafter"/>
</dbReference>
<dbReference type="InterPro" id="IPR044839">
    <property type="entry name" value="NDR1-like"/>
</dbReference>
<dbReference type="Gramene" id="Bo3g003850.1">
    <property type="protein sequence ID" value="Bo3g003850.1"/>
    <property type="gene ID" value="Bo3g003850"/>
</dbReference>
<organism evidence="4 5">
    <name type="scientific">Brassica oleracea var. oleracea</name>
    <dbReference type="NCBI Taxonomy" id="109376"/>
    <lineage>
        <taxon>Eukaryota</taxon>
        <taxon>Viridiplantae</taxon>
        <taxon>Streptophyta</taxon>
        <taxon>Embryophyta</taxon>
        <taxon>Tracheophyta</taxon>
        <taxon>Spermatophyta</taxon>
        <taxon>Magnoliopsida</taxon>
        <taxon>eudicotyledons</taxon>
        <taxon>Gunneridae</taxon>
        <taxon>Pentapetalae</taxon>
        <taxon>rosids</taxon>
        <taxon>malvids</taxon>
        <taxon>Brassicales</taxon>
        <taxon>Brassicaceae</taxon>
        <taxon>Brassiceae</taxon>
        <taxon>Brassica</taxon>
    </lineage>
</organism>
<sequence length="215" mass="23134">MAVVVKECGSHGSSSPRLLNFLRRNIICLVIFIIVTIIGIVLAWVILHSPKPHFILQDATVFSFNVSGDPPNVLSSSIQTTLISRNLNGKTGINYDRLDVYASYQSQQITLPTSIPAAYQGYEEVNVWSPFIGGKYVPVARANALSLIQEQSSGGVKVLVHVVGKISWKVGPITRTSDLFVRCPALISFGNSAAGVMVGGRGVKYTLVTVCSVSV</sequence>
<dbReference type="GO" id="GO:0098542">
    <property type="term" value="P:defense response to other organism"/>
    <property type="evidence" value="ECO:0007669"/>
    <property type="project" value="InterPro"/>
</dbReference>
<evidence type="ECO:0000313" key="5">
    <source>
        <dbReference type="Proteomes" id="UP000032141"/>
    </source>
</evidence>
<keyword evidence="3" id="KW-0812">Transmembrane</keyword>
<reference evidence="4" key="2">
    <citation type="submission" date="2015-03" db="UniProtKB">
        <authorList>
            <consortium name="EnsemblPlants"/>
        </authorList>
    </citation>
    <scope>IDENTIFICATION</scope>
</reference>
<evidence type="ECO:0000256" key="3">
    <source>
        <dbReference type="SAM" id="Phobius"/>
    </source>
</evidence>
<dbReference type="AlphaFoldDB" id="A0A0D3B000"/>
<evidence type="ECO:0000256" key="1">
    <source>
        <dbReference type="ARBA" id="ARBA00004370"/>
    </source>
</evidence>